<organism evidence="3 4">
    <name type="scientific">Methylomonas koyamae</name>
    <dbReference type="NCBI Taxonomy" id="702114"/>
    <lineage>
        <taxon>Bacteria</taxon>
        <taxon>Pseudomonadati</taxon>
        <taxon>Pseudomonadota</taxon>
        <taxon>Gammaproteobacteria</taxon>
        <taxon>Methylococcales</taxon>
        <taxon>Methylococcaceae</taxon>
        <taxon>Methylomonas</taxon>
    </lineage>
</organism>
<dbReference type="Pfam" id="PF09983">
    <property type="entry name" value="JetD_C"/>
    <property type="match status" value="1"/>
</dbReference>
<comment type="caution">
    <text evidence="3">The sequence shown here is derived from an EMBL/GenBank/DDBJ whole genome shotgun (WGS) entry which is preliminary data.</text>
</comment>
<accession>A0A177NLP8</accession>
<dbReference type="InterPro" id="IPR024534">
    <property type="entry name" value="JetD_C"/>
</dbReference>
<gene>
    <name evidence="3" type="ORF">A1355_04890</name>
</gene>
<keyword evidence="4" id="KW-1185">Reference proteome</keyword>
<reference evidence="4" key="1">
    <citation type="submission" date="2016-03" db="EMBL/GenBank/DDBJ databases">
        <authorList>
            <person name="Heylen K."/>
            <person name="De Vos P."/>
            <person name="Vekeman B."/>
        </authorList>
    </citation>
    <scope>NUCLEOTIDE SEQUENCE [LARGE SCALE GENOMIC DNA]</scope>
    <source>
        <strain evidence="4">R-45383</strain>
    </source>
</reference>
<protein>
    <recommendedName>
        <fullName evidence="5">Wadjet protein JetD C-terminal domain-containing protein</fullName>
    </recommendedName>
</protein>
<evidence type="ECO:0000259" key="1">
    <source>
        <dbReference type="Pfam" id="PF09983"/>
    </source>
</evidence>
<evidence type="ECO:0000313" key="4">
    <source>
        <dbReference type="Proteomes" id="UP000077628"/>
    </source>
</evidence>
<dbReference type="EMBL" id="LUUK01000162">
    <property type="protein sequence ID" value="OAI19056.1"/>
    <property type="molecule type" value="Genomic_DNA"/>
</dbReference>
<dbReference type="STRING" id="702114.A1355_04890"/>
<evidence type="ECO:0008006" key="5">
    <source>
        <dbReference type="Google" id="ProtNLM"/>
    </source>
</evidence>
<proteinExistence type="predicted"/>
<evidence type="ECO:0000313" key="3">
    <source>
        <dbReference type="EMBL" id="OAI19056.1"/>
    </source>
</evidence>
<sequence>MKSPTEISERLARQWHQAQTRSERLLSSVAWPLVMLIGKPSAREFSENIRAVQYHVQTWQDVVIGEVEWESVNYRAGAEPVRIPVRWSLRNPSEWVAAAADATVVREYAQLERLVENVEDVFRPLLVRQRALWLKKDPNEVIATVRLAATLSPGCARGRPLRLLAEHGVDTKFFERNGTLLTRLLDERFDGAVTEQGLVNFLDALEENNHWVMLAPLEKGLLPFKRLRITTSELAETELPCSRILVVENEQCIHLLPEIPDTVAILGAGMDLQWLRSGQHDKKLIAYWGDMDSWGLFMLSRARQYRPTISPLLMTQALFDTYSPDSAVHEPVAAQSASPEGLTECEAYFYQYLLNQERGRLEQEYLPENEVENALNAWATASVKIDKNG</sequence>
<feature type="domain" description="DUF3322" evidence="2">
    <location>
        <begin position="4"/>
        <end position="186"/>
    </location>
</feature>
<dbReference type="Pfam" id="PF11795">
    <property type="entry name" value="DUF3322"/>
    <property type="match status" value="1"/>
</dbReference>
<evidence type="ECO:0000259" key="2">
    <source>
        <dbReference type="Pfam" id="PF11795"/>
    </source>
</evidence>
<dbReference type="PIRSF" id="PIRSF028408">
    <property type="entry name" value="UCP028408"/>
    <property type="match status" value="1"/>
</dbReference>
<dbReference type="InterPro" id="IPR024537">
    <property type="entry name" value="DUF3322"/>
</dbReference>
<name>A0A177NLP8_9GAMM</name>
<dbReference type="AlphaFoldDB" id="A0A177NLP8"/>
<dbReference type="RefSeq" id="WP_064028219.1">
    <property type="nucleotide sequence ID" value="NZ_LUUK01000162.1"/>
</dbReference>
<dbReference type="Proteomes" id="UP000077628">
    <property type="component" value="Unassembled WGS sequence"/>
</dbReference>
<dbReference type="OrthoDB" id="322908at2"/>
<feature type="domain" description="Wadjet protein JetD C-terminal" evidence="1">
    <location>
        <begin position="205"/>
        <end position="374"/>
    </location>
</feature>
<dbReference type="InterPro" id="IPR014544">
    <property type="entry name" value="UCP028408"/>
</dbReference>